<dbReference type="PROSITE" id="PS00395">
    <property type="entry name" value="ALANINE_RACEMASE"/>
    <property type="match status" value="1"/>
</dbReference>
<comment type="catalytic activity">
    <reaction evidence="4">
        <text>L-alanine = D-alanine</text>
        <dbReference type="Rhea" id="RHEA:20249"/>
        <dbReference type="ChEBI" id="CHEBI:57416"/>
        <dbReference type="ChEBI" id="CHEBI:57972"/>
        <dbReference type="EC" id="5.1.1.1"/>
    </reaction>
</comment>
<dbReference type="InterPro" id="IPR009006">
    <property type="entry name" value="Ala_racemase/Decarboxylase_C"/>
</dbReference>
<protein>
    <recommendedName>
        <fullName evidence="4">Alanine racemase</fullName>
        <ecNumber evidence="4">5.1.1.1</ecNumber>
    </recommendedName>
</protein>
<name>A0ABY6ZGF8_9BACL</name>
<proteinExistence type="inferred from homology"/>
<evidence type="ECO:0000313" key="6">
    <source>
        <dbReference type="EMBL" id="WAH41673.1"/>
    </source>
</evidence>
<dbReference type="InterPro" id="IPR011079">
    <property type="entry name" value="Ala_racemase_C"/>
</dbReference>
<dbReference type="InterPro" id="IPR001608">
    <property type="entry name" value="Ala_racemase_N"/>
</dbReference>
<feature type="binding site" evidence="4">
    <location>
        <position position="313"/>
    </location>
    <ligand>
        <name>substrate</name>
    </ligand>
</feature>
<dbReference type="Pfam" id="PF01168">
    <property type="entry name" value="Ala_racemase_N"/>
    <property type="match status" value="1"/>
</dbReference>
<dbReference type="PRINTS" id="PR00992">
    <property type="entry name" value="ALARACEMASE"/>
</dbReference>
<dbReference type="InterPro" id="IPR020622">
    <property type="entry name" value="Ala_racemase_pyridoxalP-BS"/>
</dbReference>
<evidence type="ECO:0000256" key="2">
    <source>
        <dbReference type="ARBA" id="ARBA00022898"/>
    </source>
</evidence>
<dbReference type="EC" id="5.1.1.1" evidence="4"/>
<evidence type="ECO:0000259" key="5">
    <source>
        <dbReference type="SMART" id="SM01005"/>
    </source>
</evidence>
<comment type="cofactor">
    <cofactor evidence="1 4">
        <name>pyridoxal 5'-phosphate</name>
        <dbReference type="ChEBI" id="CHEBI:597326"/>
    </cofactor>
</comment>
<evidence type="ECO:0000256" key="4">
    <source>
        <dbReference type="HAMAP-Rule" id="MF_01201"/>
    </source>
</evidence>
<dbReference type="NCBIfam" id="TIGR00492">
    <property type="entry name" value="alr"/>
    <property type="match status" value="1"/>
</dbReference>
<evidence type="ECO:0000313" key="7">
    <source>
        <dbReference type="Proteomes" id="UP001164761"/>
    </source>
</evidence>
<dbReference type="SMART" id="SM01005">
    <property type="entry name" value="Ala_racemase_C"/>
    <property type="match status" value="1"/>
</dbReference>
<feature type="modified residue" description="N6-(pyridoxal phosphate)lysine" evidence="4">
    <location>
        <position position="39"/>
    </location>
</feature>
<dbReference type="PANTHER" id="PTHR30511">
    <property type="entry name" value="ALANINE RACEMASE"/>
    <property type="match status" value="1"/>
</dbReference>
<dbReference type="GO" id="GO:0008784">
    <property type="term" value="F:alanine racemase activity"/>
    <property type="evidence" value="ECO:0007669"/>
    <property type="project" value="UniProtKB-EC"/>
</dbReference>
<evidence type="ECO:0000256" key="3">
    <source>
        <dbReference type="ARBA" id="ARBA00023235"/>
    </source>
</evidence>
<dbReference type="RefSeq" id="WP_268005581.1">
    <property type="nucleotide sequence ID" value="NZ_BSUT01000001.1"/>
</dbReference>
<reference evidence="6" key="1">
    <citation type="submission" date="2022-08" db="EMBL/GenBank/DDBJ databases">
        <title>Alicyclobacillus fastidiosus DSM 17978, complete genome.</title>
        <authorList>
            <person name="Wang Q."/>
            <person name="Cai R."/>
            <person name="Wang Z."/>
        </authorList>
    </citation>
    <scope>NUCLEOTIDE SEQUENCE</scope>
    <source>
        <strain evidence="6">DSM 17978</strain>
    </source>
</reference>
<comment type="similarity">
    <text evidence="4">Belongs to the alanine racemase family.</text>
</comment>
<dbReference type="EMBL" id="CP104067">
    <property type="protein sequence ID" value="WAH41673.1"/>
    <property type="molecule type" value="Genomic_DNA"/>
</dbReference>
<comment type="function">
    <text evidence="4">Catalyzes the interconversion of L-alanine and D-alanine. May also act on other amino acids.</text>
</comment>
<evidence type="ECO:0000256" key="1">
    <source>
        <dbReference type="ARBA" id="ARBA00001933"/>
    </source>
</evidence>
<dbReference type="Gene3D" id="3.20.20.10">
    <property type="entry name" value="Alanine racemase"/>
    <property type="match status" value="1"/>
</dbReference>
<dbReference type="InterPro" id="IPR000821">
    <property type="entry name" value="Ala_racemase"/>
</dbReference>
<dbReference type="HAMAP" id="MF_01201">
    <property type="entry name" value="Ala_racemase"/>
    <property type="match status" value="1"/>
</dbReference>
<feature type="active site" description="Proton acceptor; specific for L-alanine" evidence="4">
    <location>
        <position position="265"/>
    </location>
</feature>
<dbReference type="InterPro" id="IPR029066">
    <property type="entry name" value="PLP-binding_barrel"/>
</dbReference>
<dbReference type="Gene3D" id="2.40.37.10">
    <property type="entry name" value="Lyase, Ornithine Decarboxylase, Chain A, domain 1"/>
    <property type="match status" value="1"/>
</dbReference>
<gene>
    <name evidence="6" type="primary">alr</name>
    <name evidence="6" type="ORF">NZD89_26265</name>
</gene>
<sequence length="409" mass="44671">MVSLYRGTFSIVDLRAFAHNLRVMANRVHPETKLLVTVKANAYGHGVAPILEVLAESNVAAVGVASLEEALQVRQCGYAKPVLVLGSVGAQELPIAARHQIHVTYTDAWGDIDALPVMGSEPLHVHTALDTGMNRLGFKSIEHARVVLNQILNRSDMTWSGVSTHLACSDGPSDQHAAEQIRRFADMISQLRALGYDVPTVHASNSGGVLRNGQWHFDMVRIGIAAYGYSPDESVLPMPELRPVMHMYSSITRIADVLPGETIGYGATFTATQPMRVATVAAGYADGYPRVLSNSGKVLVHGQIVPVVGRICMDQLMIDVSNVSTVRVGDFVTLFGRAAPAAWTPEKWHRKPPEDRREWLEKSFESDSHGEQNVLSLSDVASLAMTIPYEMVCQINSRVPKLYVNEPNS</sequence>
<dbReference type="Proteomes" id="UP001164761">
    <property type="component" value="Chromosome"/>
</dbReference>
<keyword evidence="2 4" id="KW-0663">Pyridoxal phosphate</keyword>
<accession>A0ABY6ZGF8</accession>
<dbReference type="CDD" id="cd00430">
    <property type="entry name" value="PLPDE_III_AR"/>
    <property type="match status" value="1"/>
</dbReference>
<keyword evidence="7" id="KW-1185">Reference proteome</keyword>
<feature type="domain" description="Alanine racemase C-terminal" evidence="5">
    <location>
        <begin position="244"/>
        <end position="404"/>
    </location>
</feature>
<comment type="pathway">
    <text evidence="4">Amino-acid biosynthesis; D-alanine biosynthesis; D-alanine from L-alanine: step 1/1.</text>
</comment>
<organism evidence="6 7">
    <name type="scientific">Alicyclobacillus fastidiosus</name>
    <dbReference type="NCBI Taxonomy" id="392011"/>
    <lineage>
        <taxon>Bacteria</taxon>
        <taxon>Bacillati</taxon>
        <taxon>Bacillota</taxon>
        <taxon>Bacilli</taxon>
        <taxon>Bacillales</taxon>
        <taxon>Alicyclobacillaceae</taxon>
        <taxon>Alicyclobacillus</taxon>
    </lineage>
</organism>
<dbReference type="SUPFAM" id="SSF50621">
    <property type="entry name" value="Alanine racemase C-terminal domain-like"/>
    <property type="match status" value="2"/>
</dbReference>
<dbReference type="PANTHER" id="PTHR30511:SF0">
    <property type="entry name" value="ALANINE RACEMASE, CATABOLIC-RELATED"/>
    <property type="match status" value="1"/>
</dbReference>
<keyword evidence="3 4" id="KW-0413">Isomerase</keyword>
<feature type="active site" description="Proton acceptor; specific for D-alanine" evidence="4">
    <location>
        <position position="39"/>
    </location>
</feature>
<feature type="binding site" evidence="4">
    <location>
        <position position="135"/>
    </location>
    <ligand>
        <name>substrate</name>
    </ligand>
</feature>
<dbReference type="SUPFAM" id="SSF51419">
    <property type="entry name" value="PLP-binding barrel"/>
    <property type="match status" value="1"/>
</dbReference>
<dbReference type="Pfam" id="PF00842">
    <property type="entry name" value="Ala_racemase_C"/>
    <property type="match status" value="1"/>
</dbReference>